<accession>A0A0C3UD40</accession>
<evidence type="ECO:0000256" key="2">
    <source>
        <dbReference type="ARBA" id="ARBA00023239"/>
    </source>
</evidence>
<proteinExistence type="inferred from homology"/>
<dbReference type="PANTHER" id="PTHR32022:SF10">
    <property type="entry name" value="D-GLUTAMATE CYCLASE, MITOCHONDRIAL"/>
    <property type="match status" value="1"/>
</dbReference>
<evidence type="ECO:0008006" key="5">
    <source>
        <dbReference type="Google" id="ProtNLM"/>
    </source>
</evidence>
<reference evidence="3" key="3">
    <citation type="submission" date="2016-03" db="UniProtKB">
        <authorList>
            <consortium name="EnsemblProtists"/>
        </authorList>
    </citation>
    <scope>IDENTIFICATION</scope>
</reference>
<keyword evidence="4" id="KW-1185">Reference proteome</keyword>
<comment type="similarity">
    <text evidence="1">Belongs to the D-glutamate cyclase family.</text>
</comment>
<dbReference type="Pfam" id="PF07286">
    <property type="entry name" value="D-Glu_cyclase"/>
    <property type="match status" value="1"/>
</dbReference>
<reference evidence="4" key="2">
    <citation type="submission" date="2012-11" db="EMBL/GenBank/DDBJ databases">
        <authorList>
            <person name="Kuo A."/>
            <person name="Curtis B.A."/>
            <person name="Tanifuji G."/>
            <person name="Burki F."/>
            <person name="Gruber A."/>
            <person name="Irimia M."/>
            <person name="Maruyama S."/>
            <person name="Arias M.C."/>
            <person name="Ball S.G."/>
            <person name="Gile G.H."/>
            <person name="Hirakawa Y."/>
            <person name="Hopkins J.F."/>
            <person name="Rensing S.A."/>
            <person name="Schmutz J."/>
            <person name="Symeonidi A."/>
            <person name="Elias M."/>
            <person name="Eveleigh R.J."/>
            <person name="Herman E.K."/>
            <person name="Klute M.J."/>
            <person name="Nakayama T."/>
            <person name="Obornik M."/>
            <person name="Reyes-Prieto A."/>
            <person name="Armbrust E.V."/>
            <person name="Aves S.J."/>
            <person name="Beiko R.G."/>
            <person name="Coutinho P."/>
            <person name="Dacks J.B."/>
            <person name="Durnford D.G."/>
            <person name="Fast N.M."/>
            <person name="Green B.R."/>
            <person name="Grisdale C."/>
            <person name="Hempe F."/>
            <person name="Henrissat B."/>
            <person name="Hoppner M.P."/>
            <person name="Ishida K.-I."/>
            <person name="Kim E."/>
            <person name="Koreny L."/>
            <person name="Kroth P.G."/>
            <person name="Liu Y."/>
            <person name="Malik S.-B."/>
            <person name="Maier U.G."/>
            <person name="McRose D."/>
            <person name="Mock T."/>
            <person name="Neilson J.A."/>
            <person name="Onodera N.T."/>
            <person name="Poole A.M."/>
            <person name="Pritham E.J."/>
            <person name="Richards T.A."/>
            <person name="Rocap G."/>
            <person name="Roy S.W."/>
            <person name="Sarai C."/>
            <person name="Schaack S."/>
            <person name="Shirato S."/>
            <person name="Slamovits C.H."/>
            <person name="Spencer D.F."/>
            <person name="Suzuki S."/>
            <person name="Worden A.Z."/>
            <person name="Zauner S."/>
            <person name="Barry K."/>
            <person name="Bell C."/>
            <person name="Bharti A.K."/>
            <person name="Crow J.A."/>
            <person name="Grimwood J."/>
            <person name="Kramer R."/>
            <person name="Lindquist E."/>
            <person name="Lucas S."/>
            <person name="Salamov A."/>
            <person name="McFadden G.I."/>
            <person name="Lane C.E."/>
            <person name="Keeling P.J."/>
            <person name="Gray M.W."/>
            <person name="Grigoriev I.V."/>
            <person name="Archibald J.M."/>
        </authorList>
    </citation>
    <scope>NUCLEOTIDE SEQUENCE</scope>
    <source>
        <strain evidence="4">CCMP2712</strain>
    </source>
</reference>
<name>A0A0C3UD40_GUITC</name>
<reference evidence="4" key="1">
    <citation type="journal article" date="2012" name="Nature">
        <title>Algal genomes reveal evolutionary mosaicism and the fate of nucleomorphs.</title>
        <authorList>
            <consortium name="DOE Joint Genome Institute"/>
            <person name="Curtis B.A."/>
            <person name="Tanifuji G."/>
            <person name="Burki F."/>
            <person name="Gruber A."/>
            <person name="Irimia M."/>
            <person name="Maruyama S."/>
            <person name="Arias M.C."/>
            <person name="Ball S.G."/>
            <person name="Gile G.H."/>
            <person name="Hirakawa Y."/>
            <person name="Hopkins J.F."/>
            <person name="Kuo A."/>
            <person name="Rensing S.A."/>
            <person name="Schmutz J."/>
            <person name="Symeonidi A."/>
            <person name="Elias M."/>
            <person name="Eveleigh R.J."/>
            <person name="Herman E.K."/>
            <person name="Klute M.J."/>
            <person name="Nakayama T."/>
            <person name="Obornik M."/>
            <person name="Reyes-Prieto A."/>
            <person name="Armbrust E.V."/>
            <person name="Aves S.J."/>
            <person name="Beiko R.G."/>
            <person name="Coutinho P."/>
            <person name="Dacks J.B."/>
            <person name="Durnford D.G."/>
            <person name="Fast N.M."/>
            <person name="Green B.R."/>
            <person name="Grisdale C.J."/>
            <person name="Hempel F."/>
            <person name="Henrissat B."/>
            <person name="Hoppner M.P."/>
            <person name="Ishida K."/>
            <person name="Kim E."/>
            <person name="Koreny L."/>
            <person name="Kroth P.G."/>
            <person name="Liu Y."/>
            <person name="Malik S.B."/>
            <person name="Maier U.G."/>
            <person name="McRose D."/>
            <person name="Mock T."/>
            <person name="Neilson J.A."/>
            <person name="Onodera N.T."/>
            <person name="Poole A.M."/>
            <person name="Pritham E.J."/>
            <person name="Richards T.A."/>
            <person name="Rocap G."/>
            <person name="Roy S.W."/>
            <person name="Sarai C."/>
            <person name="Schaack S."/>
            <person name="Shirato S."/>
            <person name="Slamovits C.H."/>
            <person name="Spencer D.F."/>
            <person name="Suzuki S."/>
            <person name="Worden A.Z."/>
            <person name="Zauner S."/>
            <person name="Barry K."/>
            <person name="Bell C."/>
            <person name="Bharti A.K."/>
            <person name="Crow J.A."/>
            <person name="Grimwood J."/>
            <person name="Kramer R."/>
            <person name="Lindquist E."/>
            <person name="Lucas S."/>
            <person name="Salamov A."/>
            <person name="McFadden G.I."/>
            <person name="Lane C.E."/>
            <person name="Keeling P.J."/>
            <person name="Gray M.W."/>
            <person name="Grigoriev I.V."/>
            <person name="Archibald J.M."/>
        </authorList>
    </citation>
    <scope>NUCLEOTIDE SEQUENCE</scope>
    <source>
        <strain evidence="4">CCMP2712</strain>
    </source>
</reference>
<dbReference type="PANTHER" id="PTHR32022">
    <property type="entry name" value="D-GLUTAMATE CYCLASE, MITOCHONDRIAL"/>
    <property type="match status" value="1"/>
</dbReference>
<dbReference type="InterPro" id="IPR038021">
    <property type="entry name" value="Putative_hydro-lyase"/>
</dbReference>
<sequence length="236" mass="25947">MKANFVSLPKKYSFDFLMFCLRNPRPCPLLAVLSFSCIEIARDANICTVSLADIPLYRVFKDGKMTEQESIEEYQENKLVSFLLGCSFSWEGMLTEAGTTLSISSHRNVPMYITNIPNRTSGPFGGFLVVSMRPYRPEQVPQVAAITSRFPGAHGGPIHSGDPDKIGISPDRLGQPDFGDAVTIRDGELPVFWACGVTPQTAIMAAALPLVITHSPGHMFVTDILIEEMDIQQCST</sequence>
<dbReference type="HOGENOM" id="CLU_059759_0_0_1"/>
<dbReference type="PaxDb" id="55529-EKX54078"/>
<evidence type="ECO:0000313" key="3">
    <source>
        <dbReference type="EnsemblProtists" id="EKX54078"/>
    </source>
</evidence>
<dbReference type="Gene3D" id="3.40.1640.10">
    <property type="entry name" value="PSTPO5379-like"/>
    <property type="match status" value="1"/>
</dbReference>
<evidence type="ECO:0000256" key="1">
    <source>
        <dbReference type="ARBA" id="ARBA00007896"/>
    </source>
</evidence>
<dbReference type="eggNOG" id="ENOG502QV7A">
    <property type="taxonomic scope" value="Eukaryota"/>
</dbReference>
<dbReference type="InterPro" id="IPR009906">
    <property type="entry name" value="D-Glu_cyclase"/>
</dbReference>
<dbReference type="EnsemblProtists" id="EKX54078">
    <property type="protein sequence ID" value="EKX54078"/>
    <property type="gene ID" value="GUITHDRAFT_63787"/>
</dbReference>
<dbReference type="SUPFAM" id="SSF160920">
    <property type="entry name" value="PSTPO5379-like"/>
    <property type="match status" value="1"/>
</dbReference>
<dbReference type="Proteomes" id="UP000011087">
    <property type="component" value="Unassembled WGS sequence"/>
</dbReference>
<dbReference type="OrthoDB" id="10262538at2759"/>
<evidence type="ECO:0000313" key="4">
    <source>
        <dbReference type="Proteomes" id="UP000011087"/>
    </source>
</evidence>
<keyword evidence="2" id="KW-0456">Lyase</keyword>
<organism evidence="3 4">
    <name type="scientific">Guillardia theta (strain CCMP2712)</name>
    <name type="common">Cryptophyte</name>
    <dbReference type="NCBI Taxonomy" id="905079"/>
    <lineage>
        <taxon>Eukaryota</taxon>
        <taxon>Cryptophyceae</taxon>
        <taxon>Pyrenomonadales</taxon>
        <taxon>Geminigeraceae</taxon>
        <taxon>Guillardia</taxon>
    </lineage>
</organism>
<protein>
    <recommendedName>
        <fullName evidence="5">DUF1445 domain-containing protein</fullName>
    </recommendedName>
</protein>
<dbReference type="Gene3D" id="3.30.2040.10">
    <property type="entry name" value="PSTPO5379-like domain"/>
    <property type="match status" value="1"/>
</dbReference>
<dbReference type="STRING" id="905079.L1K122"/>
<dbReference type="OMA" id="NVPMYKT"/>